<dbReference type="Pfam" id="PF00059">
    <property type="entry name" value="Lectin_C"/>
    <property type="match status" value="1"/>
</dbReference>
<evidence type="ECO:0000256" key="2">
    <source>
        <dbReference type="ARBA" id="ARBA00004613"/>
    </source>
</evidence>
<protein>
    <submittedName>
        <fullName evidence="22">Endosialin-like</fullName>
    </submittedName>
</protein>
<evidence type="ECO:0000256" key="7">
    <source>
        <dbReference type="ARBA" id="ARBA00022692"/>
    </source>
</evidence>
<dbReference type="CDD" id="cd00054">
    <property type="entry name" value="EGF_CA"/>
    <property type="match status" value="1"/>
</dbReference>
<evidence type="ECO:0000256" key="18">
    <source>
        <dbReference type="SAM" id="SignalP"/>
    </source>
</evidence>
<dbReference type="SMART" id="SM00179">
    <property type="entry name" value="EGF_CA"/>
    <property type="match status" value="4"/>
</dbReference>
<dbReference type="PROSITE" id="PS50041">
    <property type="entry name" value="C_TYPE_LECTIN_2"/>
    <property type="match status" value="1"/>
</dbReference>
<comment type="similarity">
    <text evidence="3">Belongs to the true venom lectin family.</text>
</comment>
<dbReference type="SUPFAM" id="SSF56436">
    <property type="entry name" value="C-type lectin-like"/>
    <property type="match status" value="1"/>
</dbReference>
<dbReference type="FunFam" id="2.10.25.10:FF:000406">
    <property type="entry name" value="CD248 molecule"/>
    <property type="match status" value="1"/>
</dbReference>
<evidence type="ECO:0000256" key="12">
    <source>
        <dbReference type="ARBA" id="ARBA00023136"/>
    </source>
</evidence>
<keyword evidence="11 17" id="KW-1133">Transmembrane helix</keyword>
<name>A0A6J1W830_9SAUR</name>
<dbReference type="InterPro" id="IPR016187">
    <property type="entry name" value="CTDL_fold"/>
</dbReference>
<evidence type="ECO:0000256" key="6">
    <source>
        <dbReference type="ARBA" id="ARBA00022553"/>
    </source>
</evidence>
<keyword evidence="7 17" id="KW-0812">Transmembrane</keyword>
<dbReference type="Pfam" id="PF07645">
    <property type="entry name" value="EGF_CA"/>
    <property type="match status" value="1"/>
</dbReference>
<dbReference type="InterPro" id="IPR016186">
    <property type="entry name" value="C-type_lectin-like/link_sf"/>
</dbReference>
<feature type="compositionally biased region" description="Pro residues" evidence="16">
    <location>
        <begin position="556"/>
        <end position="566"/>
    </location>
</feature>
<dbReference type="Gene3D" id="2.10.25.10">
    <property type="entry name" value="Laminin"/>
    <property type="match status" value="4"/>
</dbReference>
<dbReference type="InterPro" id="IPR001304">
    <property type="entry name" value="C-type_lectin-like"/>
</dbReference>
<evidence type="ECO:0000256" key="14">
    <source>
        <dbReference type="ARBA" id="ARBA00023180"/>
    </source>
</evidence>
<dbReference type="Pfam" id="PF12662">
    <property type="entry name" value="cEGF"/>
    <property type="match status" value="1"/>
</dbReference>
<sequence>MLAPRLPLGPAGLLLLLLLLLFQLPLPGRPDPEASCDPDGCYALYSQPRSFLEAWRACREQGGNLATLKRAEEAAQVSQLLAGSRRPGPPRLFWIGLQRQPRQCFPQRPLRGFSWVTGEQETAYSNWARAVGAAAGAAGCAAPRCVALDDRDFQWLEGSCAGPVDGYLCRFGFRGMCAGLEAGEEGASVAYEAPFGQLAASASAVGAPPRFLPFGTVASVGCPGGSSLLSLLCLQKEDGRVGWSKNPPLCRDPSGAAASSSSSSSSSSAAASASAASWCEGDNGGCQQLCVDEGSGYACECHAGYLLLPDGHSCAAHDPCRHRPCQFDCVAEEEEESGDGYRCRCPAGYELASDGHQCEDLDECVEAPCEHQCENTEGSFLCRCHLGFSPAEDEPGQCVDTDECQIPGVCQQMCVNYVGGFECYCTEGFDLEADGISCSPVDGLDGPDASPPEAWPDDPAFHVRFTTREADDLSAQPPQPPPAVRFSLFRDGEAGSSSDSAASFLSVPDRLVFPPPVPSTEAPEFDGAWDGRFSPLEHGFSPPGHPEVLHPTPAASDPPPPPPLLPTSPAVTPTPDDPTDPPTPPSPSLSDEKGDPVVEGVRAALPTSPPPSPASSGEGRQRKDDRWLLVALLVPISVFLVIMLALGIVYCTRCGAQAKSRRVTQCYRWVVNPSEKTAPPASANRPCQPATCRTSV</sequence>
<feature type="domain" description="C-type lectin" evidence="20">
    <location>
        <begin position="41"/>
        <end position="160"/>
    </location>
</feature>
<evidence type="ECO:0000256" key="13">
    <source>
        <dbReference type="ARBA" id="ARBA00023157"/>
    </source>
</evidence>
<dbReference type="SMART" id="SM00181">
    <property type="entry name" value="EGF"/>
    <property type="match status" value="4"/>
</dbReference>
<evidence type="ECO:0000256" key="15">
    <source>
        <dbReference type="PROSITE-ProRule" id="PRU00076"/>
    </source>
</evidence>
<dbReference type="InterPro" id="IPR051505">
    <property type="entry name" value="C-type_lectin_domain"/>
</dbReference>
<dbReference type="InterPro" id="IPR018097">
    <property type="entry name" value="EGF_Ca-bd_CS"/>
</dbReference>
<dbReference type="RefSeq" id="XP_026548594.1">
    <property type="nucleotide sequence ID" value="XM_026692809.1"/>
</dbReference>
<dbReference type="InterPro" id="IPR049883">
    <property type="entry name" value="NOTCH1_EGF-like"/>
</dbReference>
<evidence type="ECO:0000256" key="1">
    <source>
        <dbReference type="ARBA" id="ARBA00004479"/>
    </source>
</evidence>
<dbReference type="PANTHER" id="PTHR14789:SF4">
    <property type="entry name" value="ENDOSIALIN"/>
    <property type="match status" value="1"/>
</dbReference>
<dbReference type="GO" id="GO:0005509">
    <property type="term" value="F:calcium ion binding"/>
    <property type="evidence" value="ECO:0007669"/>
    <property type="project" value="InterPro"/>
</dbReference>
<keyword evidence="8 18" id="KW-0732">Signal</keyword>
<dbReference type="PROSITE" id="PS00010">
    <property type="entry name" value="ASX_HYDROXYL"/>
    <property type="match status" value="1"/>
</dbReference>
<dbReference type="KEGG" id="nss:113430361"/>
<keyword evidence="14" id="KW-0325">Glycoprotein</keyword>
<dbReference type="Gene3D" id="3.10.100.10">
    <property type="entry name" value="Mannose-Binding Protein A, subunit A"/>
    <property type="match status" value="1"/>
</dbReference>
<evidence type="ECO:0000313" key="21">
    <source>
        <dbReference type="Proteomes" id="UP000504612"/>
    </source>
</evidence>
<feature type="domain" description="EGF-like" evidence="19">
    <location>
        <begin position="360"/>
        <end position="394"/>
    </location>
</feature>
<comment type="subcellular location">
    <subcellularLocation>
        <location evidence="1">Membrane</location>
        <topology evidence="1">Single-pass type I membrane protein</topology>
    </subcellularLocation>
    <subcellularLocation>
        <location evidence="2">Secreted</location>
    </subcellularLocation>
</comment>
<keyword evidence="10" id="KW-0677">Repeat</keyword>
<keyword evidence="9" id="KW-0430">Lectin</keyword>
<dbReference type="PROSITE" id="PS50026">
    <property type="entry name" value="EGF_3"/>
    <property type="match status" value="1"/>
</dbReference>
<dbReference type="GO" id="GO:1990430">
    <property type="term" value="F:extracellular matrix protein binding"/>
    <property type="evidence" value="ECO:0007669"/>
    <property type="project" value="TreeGrafter"/>
</dbReference>
<dbReference type="GeneID" id="113430361"/>
<dbReference type="InterPro" id="IPR000152">
    <property type="entry name" value="EGF-type_Asp/Asn_hydroxyl_site"/>
</dbReference>
<evidence type="ECO:0000256" key="9">
    <source>
        <dbReference type="ARBA" id="ARBA00022734"/>
    </source>
</evidence>
<evidence type="ECO:0000256" key="5">
    <source>
        <dbReference type="ARBA" id="ARBA00022536"/>
    </source>
</evidence>
<feature type="signal peptide" evidence="18">
    <location>
        <begin position="1"/>
        <end position="30"/>
    </location>
</feature>
<dbReference type="AlphaFoldDB" id="A0A6J1W830"/>
<evidence type="ECO:0000256" key="16">
    <source>
        <dbReference type="SAM" id="MobiDB-lite"/>
    </source>
</evidence>
<dbReference type="SMART" id="SM00034">
    <property type="entry name" value="CLECT"/>
    <property type="match status" value="1"/>
</dbReference>
<dbReference type="InterPro" id="IPR026823">
    <property type="entry name" value="cEGF"/>
</dbReference>
<comment type="caution">
    <text evidence="15">Lacks conserved residue(s) required for the propagation of feature annotation.</text>
</comment>
<accession>A0A6J1W830</accession>
<keyword evidence="5 15" id="KW-0245">EGF-like domain</keyword>
<dbReference type="PANTHER" id="PTHR14789">
    <property type="entry name" value="CHONDROLECTIN VARIANT CHODLFDELTAE"/>
    <property type="match status" value="1"/>
</dbReference>
<dbReference type="GO" id="GO:0005576">
    <property type="term" value="C:extracellular region"/>
    <property type="evidence" value="ECO:0007669"/>
    <property type="project" value="UniProtKB-SubCell"/>
</dbReference>
<dbReference type="PROSITE" id="PS01186">
    <property type="entry name" value="EGF_2"/>
    <property type="match status" value="2"/>
</dbReference>
<dbReference type="PROSITE" id="PS01187">
    <property type="entry name" value="EGF_CA"/>
    <property type="match status" value="1"/>
</dbReference>
<dbReference type="GO" id="GO:0016477">
    <property type="term" value="P:cell migration"/>
    <property type="evidence" value="ECO:0007669"/>
    <property type="project" value="TreeGrafter"/>
</dbReference>
<keyword evidence="4" id="KW-0964">Secreted</keyword>
<feature type="chain" id="PRO_5026869116" evidence="18">
    <location>
        <begin position="31"/>
        <end position="696"/>
    </location>
</feature>
<evidence type="ECO:0000259" key="20">
    <source>
        <dbReference type="PROSITE" id="PS50041"/>
    </source>
</evidence>
<proteinExistence type="inferred from homology"/>
<dbReference type="InterPro" id="IPR001881">
    <property type="entry name" value="EGF-like_Ca-bd_dom"/>
</dbReference>
<dbReference type="SUPFAM" id="SSF57184">
    <property type="entry name" value="Growth factor receptor domain"/>
    <property type="match status" value="1"/>
</dbReference>
<dbReference type="SUPFAM" id="SSF57196">
    <property type="entry name" value="EGF/Laminin"/>
    <property type="match status" value="1"/>
</dbReference>
<feature type="transmembrane region" description="Helical" evidence="17">
    <location>
        <begin position="627"/>
        <end position="652"/>
    </location>
</feature>
<dbReference type="GO" id="GO:0030246">
    <property type="term" value="F:carbohydrate binding"/>
    <property type="evidence" value="ECO:0007669"/>
    <property type="project" value="UniProtKB-KW"/>
</dbReference>
<gene>
    <name evidence="22" type="primary">LOC113430361</name>
</gene>
<evidence type="ECO:0000256" key="11">
    <source>
        <dbReference type="ARBA" id="ARBA00022989"/>
    </source>
</evidence>
<keyword evidence="21" id="KW-1185">Reference proteome</keyword>
<evidence type="ECO:0000256" key="17">
    <source>
        <dbReference type="SAM" id="Phobius"/>
    </source>
</evidence>
<evidence type="ECO:0000256" key="10">
    <source>
        <dbReference type="ARBA" id="ARBA00022737"/>
    </source>
</evidence>
<dbReference type="InterPro" id="IPR000742">
    <property type="entry name" value="EGF"/>
</dbReference>
<dbReference type="Pfam" id="PF14670">
    <property type="entry name" value="FXa_inhibition"/>
    <property type="match status" value="1"/>
</dbReference>
<reference evidence="22" key="1">
    <citation type="submission" date="2025-08" db="UniProtKB">
        <authorList>
            <consortium name="RefSeq"/>
        </authorList>
    </citation>
    <scope>IDENTIFICATION</scope>
</reference>
<evidence type="ECO:0000256" key="8">
    <source>
        <dbReference type="ARBA" id="ARBA00022729"/>
    </source>
</evidence>
<evidence type="ECO:0000259" key="19">
    <source>
        <dbReference type="PROSITE" id="PS50026"/>
    </source>
</evidence>
<dbReference type="Proteomes" id="UP000504612">
    <property type="component" value="Unplaced"/>
</dbReference>
<dbReference type="GO" id="GO:0031012">
    <property type="term" value="C:extracellular matrix"/>
    <property type="evidence" value="ECO:0007669"/>
    <property type="project" value="TreeGrafter"/>
</dbReference>
<dbReference type="GO" id="GO:0009897">
    <property type="term" value="C:external side of plasma membrane"/>
    <property type="evidence" value="ECO:0007669"/>
    <property type="project" value="TreeGrafter"/>
</dbReference>
<dbReference type="InterPro" id="IPR009030">
    <property type="entry name" value="Growth_fac_rcpt_cys_sf"/>
</dbReference>
<evidence type="ECO:0000313" key="22">
    <source>
        <dbReference type="RefSeq" id="XP_026548594.1"/>
    </source>
</evidence>
<keyword evidence="13" id="KW-1015">Disulfide bond</keyword>
<evidence type="ECO:0000256" key="4">
    <source>
        <dbReference type="ARBA" id="ARBA00022525"/>
    </source>
</evidence>
<keyword evidence="6" id="KW-0597">Phosphoprotein</keyword>
<keyword evidence="12 17" id="KW-0472">Membrane</keyword>
<organism evidence="21 22">
    <name type="scientific">Notechis scutatus</name>
    <name type="common">mainland tiger snake</name>
    <dbReference type="NCBI Taxonomy" id="8663"/>
    <lineage>
        <taxon>Eukaryota</taxon>
        <taxon>Metazoa</taxon>
        <taxon>Chordata</taxon>
        <taxon>Craniata</taxon>
        <taxon>Vertebrata</taxon>
        <taxon>Euteleostomi</taxon>
        <taxon>Lepidosauria</taxon>
        <taxon>Squamata</taxon>
        <taxon>Bifurcata</taxon>
        <taxon>Unidentata</taxon>
        <taxon>Episquamata</taxon>
        <taxon>Toxicofera</taxon>
        <taxon>Serpentes</taxon>
        <taxon>Colubroidea</taxon>
        <taxon>Elapidae</taxon>
        <taxon>Hydrophiinae</taxon>
        <taxon>Notechis</taxon>
    </lineage>
</organism>
<feature type="region of interest" description="Disordered" evidence="16">
    <location>
        <begin position="515"/>
        <end position="622"/>
    </location>
</feature>
<evidence type="ECO:0000256" key="3">
    <source>
        <dbReference type="ARBA" id="ARBA00006250"/>
    </source>
</evidence>
<dbReference type="GO" id="GO:0050840">
    <property type="term" value="F:extracellular matrix binding"/>
    <property type="evidence" value="ECO:0007669"/>
    <property type="project" value="TreeGrafter"/>
</dbReference>